<name>A0A4D7JYD5_9BACT</name>
<organism evidence="1 2">
    <name type="scientific">Mangrovivirga cuniculi</name>
    <dbReference type="NCBI Taxonomy" id="2715131"/>
    <lineage>
        <taxon>Bacteria</taxon>
        <taxon>Pseudomonadati</taxon>
        <taxon>Bacteroidota</taxon>
        <taxon>Cytophagia</taxon>
        <taxon>Cytophagales</taxon>
        <taxon>Mangrovivirgaceae</taxon>
        <taxon>Mangrovivirga</taxon>
    </lineage>
</organism>
<dbReference type="Pfam" id="PF14092">
    <property type="entry name" value="DUF4270"/>
    <property type="match status" value="1"/>
</dbReference>
<dbReference type="KEGG" id="fpf:DCC35_02340"/>
<reference evidence="1 2" key="1">
    <citation type="submission" date="2018-04" db="EMBL/GenBank/DDBJ databases">
        <title>Complete genome uncultured novel isolate.</title>
        <authorList>
            <person name="Merlino G."/>
        </authorList>
    </citation>
    <scope>NUCLEOTIDE SEQUENCE [LARGE SCALE GENOMIC DNA]</scope>
    <source>
        <strain evidence="2">R1DC9</strain>
    </source>
</reference>
<protein>
    <recommendedName>
        <fullName evidence="3">DUF4270 domain-containing protein</fullName>
    </recommendedName>
</protein>
<dbReference type="InterPro" id="IPR025366">
    <property type="entry name" value="DUF4270"/>
</dbReference>
<evidence type="ECO:0000313" key="1">
    <source>
        <dbReference type="EMBL" id="QCK13674.1"/>
    </source>
</evidence>
<evidence type="ECO:0008006" key="3">
    <source>
        <dbReference type="Google" id="ProtNLM"/>
    </source>
</evidence>
<dbReference type="Proteomes" id="UP000298616">
    <property type="component" value="Chromosome"/>
</dbReference>
<gene>
    <name evidence="1" type="ORF">DCC35_02340</name>
</gene>
<keyword evidence="2" id="KW-1185">Reference proteome</keyword>
<sequence>MKNSKNFLNLKTLKKSITRKPSLIHTMIFTMNLQFNKNFFTKGPALLCLALLFFSACEDPTEVGLEIDQNIGRLQTLVRTIDLDLKQVQVDSVITSRSLETPIGTYIDPLFGTIESIGYYSPNPPAVSSFEDRFDETSILDSIKMFIPLSKKLDPSSNETGRFKVHELTEIYPDERLFRYTSDHLQYDPTILGESVVIDETDTTQSGDEIVTSANLTYNLSMDFGQKLFDEAVKKENGAFADTTSFKNFFKGLSIVPDEMENAAYFINNTGNPRITLYFRNDSNDSTSQAFTVYLTIQSVGDYHNALNIDRSGTDLSTIPAFENYEGSPINDNLYIQPITGLATKLDLTDYRSFVDSLNSTEIVGFQINHATISIDDVPDAEDEKENNLIGPPQEPSLYYASNNNNLFFSDQDSTLIRPLGVLEEQAYEVLVFNAPYEGTPTLGGQEIDNLFAPVGPLNFNLNTYSRPLTMFLQSEAQDLLPEHNLLMVGSQHQLTNVFNRIVSDRQKIQLKVYYSILQE</sequence>
<dbReference type="EMBL" id="CP028923">
    <property type="protein sequence ID" value="QCK13674.1"/>
    <property type="molecule type" value="Genomic_DNA"/>
</dbReference>
<dbReference type="OrthoDB" id="1092930at2"/>
<accession>A0A4D7JYD5</accession>
<evidence type="ECO:0000313" key="2">
    <source>
        <dbReference type="Proteomes" id="UP000298616"/>
    </source>
</evidence>
<dbReference type="AlphaFoldDB" id="A0A4D7JYD5"/>
<proteinExistence type="predicted"/>